<keyword evidence="12" id="KW-1185">Reference proteome</keyword>
<proteinExistence type="inferred from homology"/>
<feature type="transmembrane region" description="Helical" evidence="9">
    <location>
        <begin position="271"/>
        <end position="290"/>
    </location>
</feature>
<evidence type="ECO:0000256" key="9">
    <source>
        <dbReference type="SAM" id="Phobius"/>
    </source>
</evidence>
<evidence type="ECO:0000256" key="3">
    <source>
        <dbReference type="ARBA" id="ARBA00022448"/>
    </source>
</evidence>
<keyword evidence="3" id="KW-0813">Transport</keyword>
<keyword evidence="5 9" id="KW-0812">Transmembrane</keyword>
<evidence type="ECO:0000256" key="8">
    <source>
        <dbReference type="ARBA" id="ARBA00023180"/>
    </source>
</evidence>
<evidence type="ECO:0000313" key="11">
    <source>
        <dbReference type="EMBL" id="OTA34963.1"/>
    </source>
</evidence>
<dbReference type="FunFam" id="1.20.1720.10:FF:000014">
    <property type="entry name" value="MFS drug transporter, putative"/>
    <property type="match status" value="1"/>
</dbReference>
<feature type="transmembrane region" description="Helical" evidence="9">
    <location>
        <begin position="520"/>
        <end position="538"/>
    </location>
</feature>
<keyword evidence="8" id="KW-0325">Glycoprotein</keyword>
<feature type="domain" description="Major facilitator superfamily (MFS) profile" evidence="10">
    <location>
        <begin position="51"/>
        <end position="543"/>
    </location>
</feature>
<dbReference type="VEuPathDB" id="FungiDB:BTJ68_04579"/>
<dbReference type="GO" id="GO:0022857">
    <property type="term" value="F:transmembrane transporter activity"/>
    <property type="evidence" value="ECO:0007669"/>
    <property type="project" value="InterPro"/>
</dbReference>
<feature type="transmembrane region" description="Helical" evidence="9">
    <location>
        <begin position="149"/>
        <end position="168"/>
    </location>
</feature>
<dbReference type="Proteomes" id="UP000194280">
    <property type="component" value="Unassembled WGS sequence"/>
</dbReference>
<dbReference type="Pfam" id="PF07690">
    <property type="entry name" value="MFS_1"/>
    <property type="match status" value="1"/>
</dbReference>
<dbReference type="InParanoid" id="A0A1Z5TG19"/>
<accession>A0A1Z5TG19</accession>
<dbReference type="GO" id="GO:0005886">
    <property type="term" value="C:plasma membrane"/>
    <property type="evidence" value="ECO:0007669"/>
    <property type="project" value="UniProtKB-SubCell"/>
</dbReference>
<evidence type="ECO:0000256" key="6">
    <source>
        <dbReference type="ARBA" id="ARBA00022989"/>
    </source>
</evidence>
<dbReference type="InterPro" id="IPR020846">
    <property type="entry name" value="MFS_dom"/>
</dbReference>
<comment type="similarity">
    <text evidence="2">Belongs to the major facilitator superfamily. TCR/Tet family.</text>
</comment>
<keyword evidence="4" id="KW-1003">Cell membrane</keyword>
<dbReference type="InterPro" id="IPR011701">
    <property type="entry name" value="MFS"/>
</dbReference>
<feature type="transmembrane region" description="Helical" evidence="9">
    <location>
        <begin position="48"/>
        <end position="73"/>
    </location>
</feature>
<evidence type="ECO:0000256" key="7">
    <source>
        <dbReference type="ARBA" id="ARBA00023136"/>
    </source>
</evidence>
<feature type="transmembrane region" description="Helical" evidence="9">
    <location>
        <begin position="180"/>
        <end position="200"/>
    </location>
</feature>
<evidence type="ECO:0000256" key="4">
    <source>
        <dbReference type="ARBA" id="ARBA00022475"/>
    </source>
</evidence>
<dbReference type="Gene3D" id="1.20.1250.20">
    <property type="entry name" value="MFS general substrate transporter like domains"/>
    <property type="match status" value="1"/>
</dbReference>
<name>A0A1Z5TG19_HORWE</name>
<feature type="transmembrane region" description="Helical" evidence="9">
    <location>
        <begin position="85"/>
        <end position="105"/>
    </location>
</feature>
<feature type="transmembrane region" description="Helical" evidence="9">
    <location>
        <begin position="117"/>
        <end position="143"/>
    </location>
</feature>
<dbReference type="PROSITE" id="PS50850">
    <property type="entry name" value="MFS"/>
    <property type="match status" value="1"/>
</dbReference>
<dbReference type="PANTHER" id="PTHR23501:SF158">
    <property type="entry name" value="TRANSPORTER, PUTATIVE (AFU_ORTHOLOGUE AFUA_5G14490)-RELATED"/>
    <property type="match status" value="1"/>
</dbReference>
<dbReference type="AlphaFoldDB" id="A0A1Z5TG19"/>
<dbReference type="EMBL" id="MUNK01000051">
    <property type="protein sequence ID" value="OTA34963.1"/>
    <property type="molecule type" value="Genomic_DNA"/>
</dbReference>
<feature type="transmembrane region" description="Helical" evidence="9">
    <location>
        <begin position="377"/>
        <end position="395"/>
    </location>
</feature>
<reference evidence="11 12" key="1">
    <citation type="submission" date="2017-01" db="EMBL/GenBank/DDBJ databases">
        <title>The recent genome duplication of the halophilic yeast Hortaea werneckii: insights from long-read sequencing.</title>
        <authorList>
            <person name="Sinha S."/>
            <person name="Flibotte S."/>
            <person name="Neira M."/>
            <person name="Lenassi M."/>
            <person name="Gostincar C."/>
            <person name="Stajich J.E."/>
            <person name="Nislow C.E."/>
        </authorList>
    </citation>
    <scope>NUCLEOTIDE SEQUENCE [LARGE SCALE GENOMIC DNA]</scope>
    <source>
        <strain evidence="11 12">EXF-2000</strain>
    </source>
</reference>
<evidence type="ECO:0000259" key="10">
    <source>
        <dbReference type="PROSITE" id="PS50850"/>
    </source>
</evidence>
<evidence type="ECO:0000256" key="1">
    <source>
        <dbReference type="ARBA" id="ARBA00004651"/>
    </source>
</evidence>
<evidence type="ECO:0000256" key="5">
    <source>
        <dbReference type="ARBA" id="ARBA00022692"/>
    </source>
</evidence>
<feature type="transmembrane region" description="Helical" evidence="9">
    <location>
        <begin position="206"/>
        <end position="224"/>
    </location>
</feature>
<comment type="caution">
    <text evidence="11">The sequence shown here is derived from an EMBL/GenBank/DDBJ whole genome shotgun (WGS) entry which is preliminary data.</text>
</comment>
<gene>
    <name evidence="11" type="ORF">BTJ68_04579</name>
</gene>
<evidence type="ECO:0000313" key="12">
    <source>
        <dbReference type="Proteomes" id="UP000194280"/>
    </source>
</evidence>
<feature type="transmembrane region" description="Helical" evidence="9">
    <location>
        <begin position="347"/>
        <end position="368"/>
    </location>
</feature>
<dbReference type="Gene3D" id="1.20.1720.10">
    <property type="entry name" value="Multidrug resistance protein D"/>
    <property type="match status" value="1"/>
</dbReference>
<protein>
    <recommendedName>
        <fullName evidence="10">Major facilitator superfamily (MFS) profile domain-containing protein</fullName>
    </recommendedName>
</protein>
<sequence length="564" mass="60747">MSFTNMTEQVEPSPKTEDLVRAVSNNHQTPMAPLDLVEEQRPRAKLRIWAILIALYLALFVAALDQTIIATSIPTISAQLHSAAGYFWIGGAYLLANAAAAPIWAKCSDIWGRKPALLSAVALFAIASIIAATSVSMTMLIAARALQGTAGGGLLQLVTITISDLFSMRRRTLYLGLLEVMWAVAGGAGPLIGGAFTQLVSWRWCFWINLPVSGVTFLLLFLFLDVHNPRTRLREGLAAIDWLGTLSVLAVTLMLLLGLDFGGTVFPWSSAKVICLIVFGTLMIGFFIFSEKRLAKYPLMPLDMFKDMSNIALFLVGFSQGMVFIAAEYYLPLYLQSVKQASPLRSGVLILPITVSEAVIGIVCGVLMHQTGRYKEIICVGAALTALGTGLYISFDRSTPIARLVGFEIIGGSGCGMLFEAPIIALQSAVTQADTATATATYGFLRNIATSMSIVIGGVIFQNGMDMRASALRNAGLASDLVEAFSGGEAAASVELVGTIENAVRRRAAEDAFAWSLRNMWIFFTAIAGIGVLAAFFVRQKDLSKEHTETKTGIEQMTRREAPS</sequence>
<dbReference type="PANTHER" id="PTHR23501">
    <property type="entry name" value="MAJOR FACILITATOR SUPERFAMILY"/>
    <property type="match status" value="1"/>
</dbReference>
<dbReference type="InterPro" id="IPR036259">
    <property type="entry name" value="MFS_trans_sf"/>
</dbReference>
<keyword evidence="6 9" id="KW-1133">Transmembrane helix</keyword>
<keyword evidence="7 9" id="KW-0472">Membrane</keyword>
<dbReference type="SUPFAM" id="SSF103473">
    <property type="entry name" value="MFS general substrate transporter"/>
    <property type="match status" value="1"/>
</dbReference>
<feature type="transmembrane region" description="Helical" evidence="9">
    <location>
        <begin position="311"/>
        <end position="335"/>
    </location>
</feature>
<comment type="subcellular location">
    <subcellularLocation>
        <location evidence="1">Cell membrane</location>
        <topology evidence="1">Multi-pass membrane protein</topology>
    </subcellularLocation>
</comment>
<dbReference type="OrthoDB" id="10021397at2759"/>
<evidence type="ECO:0000256" key="2">
    <source>
        <dbReference type="ARBA" id="ARBA00007520"/>
    </source>
</evidence>
<dbReference type="FunCoup" id="A0A1Z5TG19">
    <property type="interactions" value="48"/>
</dbReference>
<organism evidence="11 12">
    <name type="scientific">Hortaea werneckii EXF-2000</name>
    <dbReference type="NCBI Taxonomy" id="1157616"/>
    <lineage>
        <taxon>Eukaryota</taxon>
        <taxon>Fungi</taxon>
        <taxon>Dikarya</taxon>
        <taxon>Ascomycota</taxon>
        <taxon>Pezizomycotina</taxon>
        <taxon>Dothideomycetes</taxon>
        <taxon>Dothideomycetidae</taxon>
        <taxon>Mycosphaerellales</taxon>
        <taxon>Teratosphaeriaceae</taxon>
        <taxon>Hortaea</taxon>
    </lineage>
</organism>
<feature type="transmembrane region" description="Helical" evidence="9">
    <location>
        <begin position="236"/>
        <end position="259"/>
    </location>
</feature>